<dbReference type="InterPro" id="IPR018593">
    <property type="entry name" value="tRNA-endonuc_su_Sen15"/>
</dbReference>
<evidence type="ECO:0000313" key="5">
    <source>
        <dbReference type="Proteomes" id="UP000075884"/>
    </source>
</evidence>
<reference evidence="4" key="2">
    <citation type="submission" date="2020-05" db="UniProtKB">
        <authorList>
            <consortium name="EnsemblMetazoa"/>
        </authorList>
    </citation>
    <scope>IDENTIFICATION</scope>
    <source>
        <strain evidence="4">WRAIR2</strain>
    </source>
</reference>
<dbReference type="Proteomes" id="UP000075884">
    <property type="component" value="Unassembled WGS sequence"/>
</dbReference>
<dbReference type="InterPro" id="IPR036167">
    <property type="entry name" value="tRNA_intron_Endo_cat-like_sf"/>
</dbReference>
<evidence type="ECO:0000256" key="2">
    <source>
        <dbReference type="ARBA" id="ARBA00022694"/>
    </source>
</evidence>
<dbReference type="STRING" id="7168.A0A182NHH9"/>
<dbReference type="Gene3D" id="3.40.1350.10">
    <property type="match status" value="1"/>
</dbReference>
<dbReference type="PANTHER" id="PTHR28582:SF1">
    <property type="entry name" value="TRNA-SPLICING ENDONUCLEASE SUBUNIT SEN15"/>
    <property type="match status" value="1"/>
</dbReference>
<reference evidence="5" key="1">
    <citation type="submission" date="2013-03" db="EMBL/GenBank/DDBJ databases">
        <title>The Genome Sequence of Anopheles dirus WRAIR2.</title>
        <authorList>
            <consortium name="The Broad Institute Genomics Platform"/>
            <person name="Neafsey D.E."/>
            <person name="Walton C."/>
            <person name="Walker B."/>
            <person name="Young S.K."/>
            <person name="Zeng Q."/>
            <person name="Gargeya S."/>
            <person name="Fitzgerald M."/>
            <person name="Haas B."/>
            <person name="Abouelleil A."/>
            <person name="Allen A.W."/>
            <person name="Alvarado L."/>
            <person name="Arachchi H.M."/>
            <person name="Berlin A.M."/>
            <person name="Chapman S.B."/>
            <person name="Gainer-Dewar J."/>
            <person name="Goldberg J."/>
            <person name="Griggs A."/>
            <person name="Gujja S."/>
            <person name="Hansen M."/>
            <person name="Howarth C."/>
            <person name="Imamovic A."/>
            <person name="Ireland A."/>
            <person name="Larimer J."/>
            <person name="McCowan C."/>
            <person name="Murphy C."/>
            <person name="Pearson M."/>
            <person name="Poon T.W."/>
            <person name="Priest M."/>
            <person name="Roberts A."/>
            <person name="Saif S."/>
            <person name="Shea T."/>
            <person name="Sisk P."/>
            <person name="Sykes S."/>
            <person name="Wortman J."/>
            <person name="Nusbaum C."/>
            <person name="Birren B."/>
        </authorList>
    </citation>
    <scope>NUCLEOTIDE SEQUENCE [LARGE SCALE GENOMIC DNA]</scope>
    <source>
        <strain evidence="5">WRAIR2</strain>
    </source>
</reference>
<feature type="domain" description="tRNA-splicing endonuclease subunit Sen15" evidence="3">
    <location>
        <begin position="28"/>
        <end position="122"/>
    </location>
</feature>
<evidence type="ECO:0000259" key="3">
    <source>
        <dbReference type="Pfam" id="PF09631"/>
    </source>
</evidence>
<name>A0A182NHH9_9DIPT</name>
<organism evidence="4 5">
    <name type="scientific">Anopheles dirus</name>
    <dbReference type="NCBI Taxonomy" id="7168"/>
    <lineage>
        <taxon>Eukaryota</taxon>
        <taxon>Metazoa</taxon>
        <taxon>Ecdysozoa</taxon>
        <taxon>Arthropoda</taxon>
        <taxon>Hexapoda</taxon>
        <taxon>Insecta</taxon>
        <taxon>Pterygota</taxon>
        <taxon>Neoptera</taxon>
        <taxon>Endopterygota</taxon>
        <taxon>Diptera</taxon>
        <taxon>Nematocera</taxon>
        <taxon>Culicoidea</taxon>
        <taxon>Culicidae</taxon>
        <taxon>Anophelinae</taxon>
        <taxon>Anopheles</taxon>
    </lineage>
</organism>
<dbReference type="Pfam" id="PF09631">
    <property type="entry name" value="Sen15"/>
    <property type="match status" value="1"/>
</dbReference>
<keyword evidence="2" id="KW-0819">tRNA processing</keyword>
<dbReference type="InterPro" id="IPR011856">
    <property type="entry name" value="tRNA_endonuc-like_dom_sf"/>
</dbReference>
<proteinExistence type="inferred from homology"/>
<dbReference type="EnsemblMetazoa" id="ADIR007102-RA">
    <property type="protein sequence ID" value="ADIR007102-PA"/>
    <property type="gene ID" value="ADIR007102"/>
</dbReference>
<dbReference type="GO" id="GO:0006388">
    <property type="term" value="P:tRNA splicing, via endonucleolytic cleavage and ligation"/>
    <property type="evidence" value="ECO:0007669"/>
    <property type="project" value="InterPro"/>
</dbReference>
<keyword evidence="5" id="KW-1185">Reference proteome</keyword>
<evidence type="ECO:0000256" key="1">
    <source>
        <dbReference type="ARBA" id="ARBA00006091"/>
    </source>
</evidence>
<sequence>MVHVHELLKTFHSLGCNDEALCYAACRVYIHLQEEKRMRDVRYHYAEHLNLIYLTANRESEANASDELFIPALATEEVDLAQLNRYRDGIVLPDGKKPGTIVLAICAPSSTVLLYRVTPGLKAVGEKLPSKGYTSRLHRAGENRIVK</sequence>
<dbReference type="VEuPathDB" id="VectorBase:ADIR007102"/>
<dbReference type="AlphaFoldDB" id="A0A182NHH9"/>
<evidence type="ECO:0000313" key="4">
    <source>
        <dbReference type="EnsemblMetazoa" id="ADIR007102-PA"/>
    </source>
</evidence>
<dbReference type="SUPFAM" id="SSF53032">
    <property type="entry name" value="tRNA-intron endonuclease catalytic domain-like"/>
    <property type="match status" value="1"/>
</dbReference>
<accession>A0A182NHH9</accession>
<protein>
    <recommendedName>
        <fullName evidence="3">tRNA-splicing endonuclease subunit Sen15 domain-containing protein</fullName>
    </recommendedName>
</protein>
<dbReference type="PANTHER" id="PTHR28582">
    <property type="entry name" value="TRNA-SPLICING ENDONUCLEASE SUBUNIT SEN15"/>
    <property type="match status" value="1"/>
</dbReference>
<comment type="similarity">
    <text evidence="1">Belongs to the SEN15 family.</text>
</comment>
<dbReference type="GO" id="GO:0005634">
    <property type="term" value="C:nucleus"/>
    <property type="evidence" value="ECO:0007669"/>
    <property type="project" value="UniProtKB-ARBA"/>
</dbReference>
<dbReference type="GO" id="GO:0003676">
    <property type="term" value="F:nucleic acid binding"/>
    <property type="evidence" value="ECO:0007669"/>
    <property type="project" value="InterPro"/>
</dbReference>